<keyword evidence="5" id="KW-0235">DNA replication</keyword>
<dbReference type="EMBL" id="JAEAOA010000085">
    <property type="protein sequence ID" value="KAK3604992.1"/>
    <property type="molecule type" value="Genomic_DNA"/>
</dbReference>
<dbReference type="GO" id="GO:0003677">
    <property type="term" value="F:DNA binding"/>
    <property type="evidence" value="ECO:0007669"/>
    <property type="project" value="InterPro"/>
</dbReference>
<reference evidence="11" key="3">
    <citation type="submission" date="2023-05" db="EMBL/GenBank/DDBJ databases">
        <authorList>
            <person name="Smith C.H."/>
        </authorList>
    </citation>
    <scope>NUCLEOTIDE SEQUENCE</scope>
    <source>
        <strain evidence="11">CHS0354</strain>
        <tissue evidence="11">Mantle</tissue>
    </source>
</reference>
<dbReference type="Gene3D" id="1.10.8.60">
    <property type="match status" value="1"/>
</dbReference>
<evidence type="ECO:0000313" key="11">
    <source>
        <dbReference type="EMBL" id="KAK3604992.1"/>
    </source>
</evidence>
<evidence type="ECO:0000256" key="1">
    <source>
        <dbReference type="ARBA" id="ARBA00012417"/>
    </source>
</evidence>
<keyword evidence="4" id="KW-0548">Nucleotidyltransferase</keyword>
<evidence type="ECO:0000256" key="7">
    <source>
        <dbReference type="ARBA" id="ARBA00034754"/>
    </source>
</evidence>
<comment type="caution">
    <text evidence="11">The sequence shown here is derived from an EMBL/GenBank/DDBJ whole genome shotgun (WGS) entry which is preliminary data.</text>
</comment>
<evidence type="ECO:0000256" key="6">
    <source>
        <dbReference type="ARBA" id="ARBA00022932"/>
    </source>
</evidence>
<name>A0AAE0T711_9BIVA</name>
<keyword evidence="3" id="KW-0808">Transferase</keyword>
<sequence>MQIKKNISAIHSQLVSNGALPVYFFYGEEEFMIDEAVHLIKKAFFDANKENSTDYALLWGNEVSVGNIISVASSYSMFSNKKLIVVRNFSKIKINAVEQKALEHYISNPLLSTTLILLGYGLTDKDLQKASYRMLKEIAMAFPKFKSPFEFISLYLERLDWKITSDALALFSEYVGNDSREISNEINKMLLFLNEKQEKLIESKDISKIVGVSKDYNIFALQNELMKKNLRTSAAIVIMILQRDKDAMNAMVAYLSSFFLKLLKIKALPPQSMDSAELATKIGLYGGQIYFVKQYKEYASSFSVDKIEKIFKKLHEIDLKLKGITQSTALPDVLAMELINEIVN</sequence>
<evidence type="ECO:0000256" key="8">
    <source>
        <dbReference type="ARBA" id="ARBA00049244"/>
    </source>
</evidence>
<evidence type="ECO:0000256" key="2">
    <source>
        <dbReference type="ARBA" id="ARBA00017703"/>
    </source>
</evidence>
<accession>A0AAE0T711</accession>
<dbReference type="PANTHER" id="PTHR34388:SF1">
    <property type="entry name" value="DNA POLYMERASE III SUBUNIT DELTA"/>
    <property type="match status" value="1"/>
</dbReference>
<evidence type="ECO:0000313" key="12">
    <source>
        <dbReference type="Proteomes" id="UP001195483"/>
    </source>
</evidence>
<evidence type="ECO:0000256" key="3">
    <source>
        <dbReference type="ARBA" id="ARBA00022679"/>
    </source>
</evidence>
<dbReference type="InterPro" id="IPR027417">
    <property type="entry name" value="P-loop_NTPase"/>
</dbReference>
<protein>
    <recommendedName>
        <fullName evidence="2">DNA polymerase III subunit delta</fullName>
        <ecNumber evidence="1">2.7.7.7</ecNumber>
    </recommendedName>
</protein>
<dbReference type="InterPro" id="IPR048466">
    <property type="entry name" value="DNA_pol3_delta-like_C"/>
</dbReference>
<reference evidence="11" key="1">
    <citation type="journal article" date="2021" name="Genome Biol. Evol.">
        <title>A High-Quality Reference Genome for a Parasitic Bivalve with Doubly Uniparental Inheritance (Bivalvia: Unionida).</title>
        <authorList>
            <person name="Smith C.H."/>
        </authorList>
    </citation>
    <scope>NUCLEOTIDE SEQUENCE</scope>
    <source>
        <strain evidence="11">CHS0354</strain>
    </source>
</reference>
<dbReference type="Proteomes" id="UP001195483">
    <property type="component" value="Unassembled WGS sequence"/>
</dbReference>
<reference evidence="11" key="2">
    <citation type="journal article" date="2021" name="Genome Biol. Evol.">
        <title>Developing a high-quality reference genome for a parasitic bivalve with doubly uniparental inheritance (Bivalvia: Unionida).</title>
        <authorList>
            <person name="Smith C.H."/>
        </authorList>
    </citation>
    <scope>NUCLEOTIDE SEQUENCE</scope>
    <source>
        <strain evidence="11">CHS0354</strain>
        <tissue evidence="11">Mantle</tissue>
    </source>
</reference>
<dbReference type="SUPFAM" id="SSF52540">
    <property type="entry name" value="P-loop containing nucleoside triphosphate hydrolases"/>
    <property type="match status" value="1"/>
</dbReference>
<evidence type="ECO:0000259" key="10">
    <source>
        <dbReference type="Pfam" id="PF21694"/>
    </source>
</evidence>
<dbReference type="GO" id="GO:0003887">
    <property type="term" value="F:DNA-directed DNA polymerase activity"/>
    <property type="evidence" value="ECO:0007669"/>
    <property type="project" value="UniProtKB-KW"/>
</dbReference>
<dbReference type="Gene3D" id="3.40.50.300">
    <property type="entry name" value="P-loop containing nucleotide triphosphate hydrolases"/>
    <property type="match status" value="1"/>
</dbReference>
<feature type="domain" description="DNA polymerase III delta subunit-like C-terminal" evidence="10">
    <location>
        <begin position="217"/>
        <end position="324"/>
    </location>
</feature>
<dbReference type="NCBIfam" id="TIGR01128">
    <property type="entry name" value="holA"/>
    <property type="match status" value="1"/>
</dbReference>
<keyword evidence="6" id="KW-0239">DNA-directed DNA polymerase</keyword>
<keyword evidence="12" id="KW-1185">Reference proteome</keyword>
<dbReference type="PANTHER" id="PTHR34388">
    <property type="entry name" value="DNA POLYMERASE III SUBUNIT DELTA"/>
    <property type="match status" value="1"/>
</dbReference>
<dbReference type="InterPro" id="IPR010372">
    <property type="entry name" value="DNA_pol3_delta_N"/>
</dbReference>
<evidence type="ECO:0000256" key="4">
    <source>
        <dbReference type="ARBA" id="ARBA00022695"/>
    </source>
</evidence>
<dbReference type="InterPro" id="IPR005790">
    <property type="entry name" value="DNA_polIII_delta"/>
</dbReference>
<feature type="domain" description="DNA polymerase III delta N-terminal" evidence="9">
    <location>
        <begin position="23"/>
        <end position="136"/>
    </location>
</feature>
<dbReference type="EC" id="2.7.7.7" evidence="1"/>
<comment type="catalytic activity">
    <reaction evidence="8">
        <text>DNA(n) + a 2'-deoxyribonucleoside 5'-triphosphate = DNA(n+1) + diphosphate</text>
        <dbReference type="Rhea" id="RHEA:22508"/>
        <dbReference type="Rhea" id="RHEA-COMP:17339"/>
        <dbReference type="Rhea" id="RHEA-COMP:17340"/>
        <dbReference type="ChEBI" id="CHEBI:33019"/>
        <dbReference type="ChEBI" id="CHEBI:61560"/>
        <dbReference type="ChEBI" id="CHEBI:173112"/>
        <dbReference type="EC" id="2.7.7.7"/>
    </reaction>
</comment>
<dbReference type="Pfam" id="PF06144">
    <property type="entry name" value="DNA_pol3_delta"/>
    <property type="match status" value="1"/>
</dbReference>
<dbReference type="InterPro" id="IPR008921">
    <property type="entry name" value="DNA_pol3_clamp-load_cplx_C"/>
</dbReference>
<gene>
    <name evidence="11" type="ORF">CHS0354_000657</name>
</gene>
<dbReference type="AlphaFoldDB" id="A0AAE0T711"/>
<proteinExistence type="inferred from homology"/>
<dbReference type="SUPFAM" id="SSF48019">
    <property type="entry name" value="post-AAA+ oligomerization domain-like"/>
    <property type="match status" value="1"/>
</dbReference>
<dbReference type="GO" id="GO:0009360">
    <property type="term" value="C:DNA polymerase III complex"/>
    <property type="evidence" value="ECO:0007669"/>
    <property type="project" value="InterPro"/>
</dbReference>
<evidence type="ECO:0000256" key="5">
    <source>
        <dbReference type="ARBA" id="ARBA00022705"/>
    </source>
</evidence>
<dbReference type="GO" id="GO:0006261">
    <property type="term" value="P:DNA-templated DNA replication"/>
    <property type="evidence" value="ECO:0007669"/>
    <property type="project" value="TreeGrafter"/>
</dbReference>
<evidence type="ECO:0000259" key="9">
    <source>
        <dbReference type="Pfam" id="PF06144"/>
    </source>
</evidence>
<dbReference type="Gene3D" id="1.20.272.10">
    <property type="match status" value="1"/>
</dbReference>
<comment type="similarity">
    <text evidence="7">Belongs to the DNA polymerase HolA subunit family.</text>
</comment>
<organism evidence="11 12">
    <name type="scientific">Potamilus streckersoni</name>
    <dbReference type="NCBI Taxonomy" id="2493646"/>
    <lineage>
        <taxon>Eukaryota</taxon>
        <taxon>Metazoa</taxon>
        <taxon>Spiralia</taxon>
        <taxon>Lophotrochozoa</taxon>
        <taxon>Mollusca</taxon>
        <taxon>Bivalvia</taxon>
        <taxon>Autobranchia</taxon>
        <taxon>Heteroconchia</taxon>
        <taxon>Palaeoheterodonta</taxon>
        <taxon>Unionida</taxon>
        <taxon>Unionoidea</taxon>
        <taxon>Unionidae</taxon>
        <taxon>Ambleminae</taxon>
        <taxon>Lampsilini</taxon>
        <taxon>Potamilus</taxon>
    </lineage>
</organism>
<dbReference type="Pfam" id="PF21694">
    <property type="entry name" value="DNA_pol3_delta_C"/>
    <property type="match status" value="1"/>
</dbReference>